<evidence type="ECO:0000256" key="1">
    <source>
        <dbReference type="ARBA" id="ARBA00004141"/>
    </source>
</evidence>
<reference evidence="8 9" key="1">
    <citation type="journal article" date="2013" name="Nature">
        <title>Insights into bilaterian evolution from three spiralian genomes.</title>
        <authorList>
            <person name="Simakov O."/>
            <person name="Marletaz F."/>
            <person name="Cho S.J."/>
            <person name="Edsinger-Gonzales E."/>
            <person name="Havlak P."/>
            <person name="Hellsten U."/>
            <person name="Kuo D.H."/>
            <person name="Larsson T."/>
            <person name="Lv J."/>
            <person name="Arendt D."/>
            <person name="Savage R."/>
            <person name="Osoegawa K."/>
            <person name="de Jong P."/>
            <person name="Grimwood J."/>
            <person name="Chapman J.A."/>
            <person name="Shapiro H."/>
            <person name="Aerts A."/>
            <person name="Otillar R.P."/>
            <person name="Terry A.Y."/>
            <person name="Boore J.L."/>
            <person name="Grigoriev I.V."/>
            <person name="Lindberg D.R."/>
            <person name="Seaver E.C."/>
            <person name="Weisblat D.A."/>
            <person name="Putnam N.H."/>
            <person name="Rokhsar D.S."/>
        </authorList>
    </citation>
    <scope>NUCLEOTIDE SEQUENCE [LARGE SCALE GENOMIC DNA]</scope>
</reference>
<evidence type="ECO:0000313" key="8">
    <source>
        <dbReference type="EMBL" id="ESO96171.1"/>
    </source>
</evidence>
<keyword evidence="3 7" id="KW-0812">Transmembrane</keyword>
<dbReference type="STRING" id="225164.V4AR53"/>
<dbReference type="PROSITE" id="PS50283">
    <property type="entry name" value="NA_SOLUT_SYMP_3"/>
    <property type="match status" value="1"/>
</dbReference>
<feature type="transmembrane region" description="Helical" evidence="7">
    <location>
        <begin position="357"/>
        <end position="377"/>
    </location>
</feature>
<evidence type="ECO:0000256" key="6">
    <source>
        <dbReference type="RuleBase" id="RU362091"/>
    </source>
</evidence>
<evidence type="ECO:0000256" key="7">
    <source>
        <dbReference type="SAM" id="Phobius"/>
    </source>
</evidence>
<dbReference type="PANTHER" id="PTHR11819">
    <property type="entry name" value="SOLUTE CARRIER FAMILY 5"/>
    <property type="match status" value="1"/>
</dbReference>
<dbReference type="PANTHER" id="PTHR11819:SF196">
    <property type="entry name" value="SODIUM_GLUCOSE COTRANSPORTER 4"/>
    <property type="match status" value="1"/>
</dbReference>
<dbReference type="EMBL" id="KB201549">
    <property type="protein sequence ID" value="ESO96171.1"/>
    <property type="molecule type" value="Genomic_DNA"/>
</dbReference>
<protein>
    <submittedName>
        <fullName evidence="8">Uncharacterized protein</fullName>
    </submittedName>
</protein>
<evidence type="ECO:0000256" key="2">
    <source>
        <dbReference type="ARBA" id="ARBA00006434"/>
    </source>
</evidence>
<dbReference type="Proteomes" id="UP000030746">
    <property type="component" value="Unassembled WGS sequence"/>
</dbReference>
<feature type="transmembrane region" description="Helical" evidence="7">
    <location>
        <begin position="431"/>
        <end position="453"/>
    </location>
</feature>
<feature type="transmembrane region" description="Helical" evidence="7">
    <location>
        <begin position="398"/>
        <end position="419"/>
    </location>
</feature>
<feature type="transmembrane region" description="Helical" evidence="7">
    <location>
        <begin position="190"/>
        <end position="209"/>
    </location>
</feature>
<feature type="transmembrane region" description="Helical" evidence="7">
    <location>
        <begin position="48"/>
        <end position="72"/>
    </location>
</feature>
<dbReference type="InterPro" id="IPR018212">
    <property type="entry name" value="Na/solute_symporter_CS"/>
</dbReference>
<sequence>MTENINIVDGVTIIGYFIGILILGIWSSCRSKRTSTAGYFLAGQDQHWFIIGCSLFASNIGAPMFIGLAGAAAVNGYSVTIFEWHAVFLLIALGWLFVPVYISSGTYTMPEYLKLRFGGTRLQLLMSSLALLTYIVVKISAEIYAGALFLNLLLGWNLYLCIITILIVTAFYTITGGLTAVLYTDTLQTVIVLVGATVLMVIGLVNVGGMEGLEKGYMGAVANYTLNNVSCGLPRNDSFHIFRNIENGDLPWPGAVFGLTIFGLSVWCSDQLMVQRCLSAKNVSHAKGGTLLAALLKITPFFLWIIPGMISRVLYPDEVACASPEKCYDICGNKAGCSNIAYPLMVLRLLPQGLRGLMIAGMLAALMSTLTSIFNSASSMITIDLWKRVRPQASQNEMMVVGRLAVGVCVILSILWIPILQTTQGGQLWLYLQGVMSCVAPPWTVLFLMAIFWRRTTEQVWLLDSHFTKHLIAKK</sequence>
<feature type="transmembrane region" description="Helical" evidence="7">
    <location>
        <begin position="84"/>
        <end position="103"/>
    </location>
</feature>
<dbReference type="InterPro" id="IPR038377">
    <property type="entry name" value="Na/Glc_symporter_sf"/>
</dbReference>
<feature type="transmembrane region" description="Helical" evidence="7">
    <location>
        <begin position="124"/>
        <end position="150"/>
    </location>
</feature>
<dbReference type="InterPro" id="IPR001734">
    <property type="entry name" value="Na/solute_symporter"/>
</dbReference>
<evidence type="ECO:0000313" key="9">
    <source>
        <dbReference type="Proteomes" id="UP000030746"/>
    </source>
</evidence>
<keyword evidence="9" id="KW-1185">Reference proteome</keyword>
<dbReference type="AlphaFoldDB" id="V4AR53"/>
<dbReference type="CTD" id="20231292"/>
<dbReference type="PROSITE" id="PS00456">
    <property type="entry name" value="NA_SOLUT_SYMP_1"/>
    <property type="match status" value="1"/>
</dbReference>
<evidence type="ECO:0000256" key="3">
    <source>
        <dbReference type="ARBA" id="ARBA00022692"/>
    </source>
</evidence>
<dbReference type="Pfam" id="PF00474">
    <property type="entry name" value="SSF"/>
    <property type="match status" value="1"/>
</dbReference>
<feature type="transmembrane region" description="Helical" evidence="7">
    <location>
        <begin position="6"/>
        <end position="27"/>
    </location>
</feature>
<feature type="transmembrane region" description="Helical" evidence="7">
    <location>
        <begin position="250"/>
        <end position="268"/>
    </location>
</feature>
<dbReference type="OMA" id="ATANRCK"/>
<dbReference type="Gene3D" id="1.20.1730.10">
    <property type="entry name" value="Sodium/glucose cotransporter"/>
    <property type="match status" value="1"/>
</dbReference>
<dbReference type="NCBIfam" id="TIGR00813">
    <property type="entry name" value="sss"/>
    <property type="match status" value="1"/>
</dbReference>
<dbReference type="GO" id="GO:0005412">
    <property type="term" value="F:D-glucose:sodium symporter activity"/>
    <property type="evidence" value="ECO:0007669"/>
    <property type="project" value="TreeGrafter"/>
</dbReference>
<proteinExistence type="inferred from homology"/>
<feature type="transmembrane region" description="Helical" evidence="7">
    <location>
        <begin position="289"/>
        <end position="310"/>
    </location>
</feature>
<gene>
    <name evidence="8" type="ORF">LOTGIDRAFT_116012</name>
</gene>
<accession>V4AR53</accession>
<organism evidence="8 9">
    <name type="scientific">Lottia gigantea</name>
    <name type="common">Giant owl limpet</name>
    <dbReference type="NCBI Taxonomy" id="225164"/>
    <lineage>
        <taxon>Eukaryota</taxon>
        <taxon>Metazoa</taxon>
        <taxon>Spiralia</taxon>
        <taxon>Lophotrochozoa</taxon>
        <taxon>Mollusca</taxon>
        <taxon>Gastropoda</taxon>
        <taxon>Patellogastropoda</taxon>
        <taxon>Lottioidea</taxon>
        <taxon>Lottiidae</taxon>
        <taxon>Lottia</taxon>
    </lineage>
</organism>
<evidence type="ECO:0000256" key="5">
    <source>
        <dbReference type="ARBA" id="ARBA00023136"/>
    </source>
</evidence>
<dbReference type="HOGENOM" id="CLU_018808_9_0_1"/>
<dbReference type="GeneID" id="20231292"/>
<dbReference type="GO" id="GO:0005886">
    <property type="term" value="C:plasma membrane"/>
    <property type="evidence" value="ECO:0007669"/>
    <property type="project" value="TreeGrafter"/>
</dbReference>
<dbReference type="OrthoDB" id="6132759at2759"/>
<comment type="similarity">
    <text evidence="2 6">Belongs to the sodium:solute symporter (SSF) (TC 2.A.21) family.</text>
</comment>
<evidence type="ECO:0000256" key="4">
    <source>
        <dbReference type="ARBA" id="ARBA00022989"/>
    </source>
</evidence>
<comment type="subcellular location">
    <subcellularLocation>
        <location evidence="1">Membrane</location>
        <topology evidence="1">Multi-pass membrane protein</topology>
    </subcellularLocation>
</comment>
<name>V4AR53_LOTGI</name>
<dbReference type="RefSeq" id="XP_009053286.1">
    <property type="nucleotide sequence ID" value="XM_009055038.1"/>
</dbReference>
<dbReference type="KEGG" id="lgi:LOTGIDRAFT_116012"/>
<feature type="transmembrane region" description="Helical" evidence="7">
    <location>
        <begin position="156"/>
        <end position="183"/>
    </location>
</feature>
<keyword evidence="5 7" id="KW-0472">Membrane</keyword>
<keyword evidence="4 7" id="KW-1133">Transmembrane helix</keyword>